<protein>
    <recommendedName>
        <fullName evidence="2">Type II secretion system protein GspG C-terminal domain-containing protein</fullName>
    </recommendedName>
</protein>
<name>A0A382YED8_9ZZZZ</name>
<dbReference type="AlphaFoldDB" id="A0A382YED8"/>
<dbReference type="EMBL" id="UINC01174904">
    <property type="protein sequence ID" value="SVD81261.1"/>
    <property type="molecule type" value="Genomic_DNA"/>
</dbReference>
<dbReference type="InterPro" id="IPR045584">
    <property type="entry name" value="Pilin-like"/>
</dbReference>
<reference evidence="1" key="1">
    <citation type="submission" date="2018-05" db="EMBL/GenBank/DDBJ databases">
        <authorList>
            <person name="Lanie J.A."/>
            <person name="Ng W.-L."/>
            <person name="Kazmierczak K.M."/>
            <person name="Andrzejewski T.M."/>
            <person name="Davidsen T.M."/>
            <person name="Wayne K.J."/>
            <person name="Tettelin H."/>
            <person name="Glass J.I."/>
            <person name="Rusch D."/>
            <person name="Podicherti R."/>
            <person name="Tsui H.-C.T."/>
            <person name="Winkler M.E."/>
        </authorList>
    </citation>
    <scope>NUCLEOTIDE SEQUENCE</scope>
</reference>
<proteinExistence type="predicted"/>
<dbReference type="SUPFAM" id="SSF54523">
    <property type="entry name" value="Pili subunits"/>
    <property type="match status" value="1"/>
</dbReference>
<dbReference type="Gene3D" id="3.30.700.10">
    <property type="entry name" value="Glycoprotein, Type 4 Pilin"/>
    <property type="match status" value="1"/>
</dbReference>
<gene>
    <name evidence="1" type="ORF">METZ01_LOCUS434115</name>
</gene>
<accession>A0A382YED8</accession>
<evidence type="ECO:0008006" key="2">
    <source>
        <dbReference type="Google" id="ProtNLM"/>
    </source>
</evidence>
<sequence length="85" mass="9813">MMIVILLIGIMSAVAVPRFARRIELAELRTEKEFVNQIWEELELHAEEQFESTGTESWPENPLTVLGRTRNVIITYELGIPDEDN</sequence>
<organism evidence="1">
    <name type="scientific">marine metagenome</name>
    <dbReference type="NCBI Taxonomy" id="408172"/>
    <lineage>
        <taxon>unclassified sequences</taxon>
        <taxon>metagenomes</taxon>
        <taxon>ecological metagenomes</taxon>
    </lineage>
</organism>
<evidence type="ECO:0000313" key="1">
    <source>
        <dbReference type="EMBL" id="SVD81261.1"/>
    </source>
</evidence>
<feature type="non-terminal residue" evidence="1">
    <location>
        <position position="85"/>
    </location>
</feature>